<gene>
    <name evidence="3" type="ORF">M099_0355</name>
</gene>
<evidence type="ECO:0000313" key="4">
    <source>
        <dbReference type="Proteomes" id="UP000027661"/>
    </source>
</evidence>
<dbReference type="PATRIC" id="fig|1339352.3.peg.350"/>
<dbReference type="Pfam" id="PF03993">
    <property type="entry name" value="DUF349"/>
    <property type="match status" value="5"/>
</dbReference>
<sequence length="602" mass="70093">MDSNETIRPLTEVPVEQTSETLVSSSATAEENNATYVPKQTKEEVIERLKEINEDACNADKQELDLLKQNFYKLHKAEQEAARKAFIDGGGAPEAFIPQPDDAESRFKDIMSSIKEKRSAIQAEQDKEKEDNLVKKLAIIDRLKELAESPEDANKAYNEFKKLQQEWNDIKQVPAAKVNELWKNYQHYAEKFYDLIKLNNEFREYDFKKNLEIKTHLCEAAEKLADEEDVISAFHQLQKLHQEFRNTGPVAKELREDIWTRFKTASTAVNRRHQQHFEALKEKEQRNLDEKTVICEIVEAMEYDTFTTFQDWENKTQEIIALQAKWKTIGYAPQKMNVKIFERFRAACDEFFKRKAEFFKSIKESMAGNLEKKKALCEKAEALKESTDWKATADILSKLQKEWKTIGPVPKKYSDAVWKRFIAACDYFFEQKNKATSSQRSVEQENMVQKKAIIEKLNAIDAQETPEEDAGNAIRELMKEWNGIGHVPFKEKDKLYKQYHGVIDKLFDKLNLSASQKKLSNFKSTISKEGNLYREREKLVRAYENMKNEIQTYENNLGFLTSSSKKGSSLVTEMNRKVEKLKADLELILKKIEVIDQSMKNE</sequence>
<dbReference type="Proteomes" id="UP000027661">
    <property type="component" value="Unassembled WGS sequence"/>
</dbReference>
<feature type="coiled-coil region" evidence="1">
    <location>
        <begin position="536"/>
        <end position="591"/>
    </location>
</feature>
<proteinExistence type="predicted"/>
<dbReference type="RefSeq" id="WP_005845821.1">
    <property type="nucleotide sequence ID" value="NZ_JNHM01000004.1"/>
</dbReference>
<feature type="region of interest" description="Disordered" evidence="2">
    <location>
        <begin position="1"/>
        <end position="32"/>
    </location>
</feature>
<dbReference type="AlphaFoldDB" id="A0A069SQ60"/>
<evidence type="ECO:0000256" key="1">
    <source>
        <dbReference type="SAM" id="Coils"/>
    </source>
</evidence>
<reference evidence="3 4" key="1">
    <citation type="submission" date="2014-04" db="EMBL/GenBank/DDBJ databases">
        <authorList>
            <person name="Sears C."/>
            <person name="Carroll K."/>
            <person name="Sack B.R."/>
            <person name="Qadri F."/>
            <person name="Myers L.L."/>
            <person name="Chung G.-T."/>
            <person name="Escheverria P."/>
            <person name="Fraser C.M."/>
            <person name="Sadzewicz L."/>
            <person name="Shefchek K.A."/>
            <person name="Tallon L."/>
            <person name="Das S.P."/>
            <person name="Daugherty S."/>
            <person name="Mongodin E.F."/>
        </authorList>
    </citation>
    <scope>NUCLEOTIDE SEQUENCE [LARGE SCALE GENOMIC DNA]</scope>
    <source>
        <strain evidence="3 4">3975 RP4</strain>
    </source>
</reference>
<protein>
    <recommendedName>
        <fullName evidence="5">DUF349 domain-containing protein</fullName>
    </recommendedName>
</protein>
<accession>A0A069SQ60</accession>
<evidence type="ECO:0000313" key="3">
    <source>
        <dbReference type="EMBL" id="KDS56560.1"/>
    </source>
</evidence>
<name>A0A069SQ60_PHOVU</name>
<comment type="caution">
    <text evidence="3">The sequence shown here is derived from an EMBL/GenBank/DDBJ whole genome shotgun (WGS) entry which is preliminary data.</text>
</comment>
<keyword evidence="1" id="KW-0175">Coiled coil</keyword>
<dbReference type="GeneID" id="5302889"/>
<evidence type="ECO:0000256" key="2">
    <source>
        <dbReference type="SAM" id="MobiDB-lite"/>
    </source>
</evidence>
<dbReference type="EMBL" id="JNHM01000004">
    <property type="protein sequence ID" value="KDS56560.1"/>
    <property type="molecule type" value="Genomic_DNA"/>
</dbReference>
<organism evidence="3 4">
    <name type="scientific">Phocaeicola vulgatus str. 3975 RP4</name>
    <dbReference type="NCBI Taxonomy" id="1339352"/>
    <lineage>
        <taxon>Bacteria</taxon>
        <taxon>Pseudomonadati</taxon>
        <taxon>Bacteroidota</taxon>
        <taxon>Bacteroidia</taxon>
        <taxon>Bacteroidales</taxon>
        <taxon>Bacteroidaceae</taxon>
        <taxon>Phocaeicola</taxon>
    </lineage>
</organism>
<feature type="compositionally biased region" description="Polar residues" evidence="2">
    <location>
        <begin position="16"/>
        <end position="32"/>
    </location>
</feature>
<evidence type="ECO:0008006" key="5">
    <source>
        <dbReference type="Google" id="ProtNLM"/>
    </source>
</evidence>
<dbReference type="InterPro" id="IPR007139">
    <property type="entry name" value="DUF349"/>
</dbReference>